<evidence type="ECO:0000259" key="4">
    <source>
        <dbReference type="PROSITE" id="PS01124"/>
    </source>
</evidence>
<keyword evidence="2" id="KW-0238">DNA-binding</keyword>
<evidence type="ECO:0000313" key="5">
    <source>
        <dbReference type="EMBL" id="TWV99838.1"/>
    </source>
</evidence>
<accession>A0A5C6LVV0</accession>
<dbReference type="RefSeq" id="WP_146305721.1">
    <property type="nucleotide sequence ID" value="NZ_VOHS01000012.1"/>
</dbReference>
<comment type="caution">
    <text evidence="5">The sequence shown here is derived from an EMBL/GenBank/DDBJ whole genome shotgun (WGS) entry which is preliminary data.</text>
</comment>
<dbReference type="PANTHER" id="PTHR46796">
    <property type="entry name" value="HTH-TYPE TRANSCRIPTIONAL ACTIVATOR RHAS-RELATED"/>
    <property type="match status" value="1"/>
</dbReference>
<name>A0A5C6LVV0_9BACT</name>
<feature type="domain" description="HTH araC/xylS-type" evidence="4">
    <location>
        <begin position="159"/>
        <end position="260"/>
    </location>
</feature>
<keyword evidence="6" id="KW-1185">Reference proteome</keyword>
<sequence>MILIETYIPAQLTHLIKTCWYLQVPADLPHPYQEDILPDGHHEIIFHLPPHTGKRCFKDGNWIEEPAAFIAGQTLTSYRLQLMPGAQLYGIRFYPHTLSAFLKMPVPDTETGITPLSDILPEAPFLQCIQEDPQTTFRRFECLLTISISRLEQPSGAYDYVHAAVAAILQSKGNISVDKLIQRTGVSAKHLDVLFKRQVGLTPKAISNIIRFNHFIASKNRHPEQNYTAGGYETGFYDQSHLIRSFHQYTQQSPKAWFNNNTGINDIFVNI</sequence>
<keyword evidence="3" id="KW-0804">Transcription</keyword>
<dbReference type="Pfam" id="PF12833">
    <property type="entry name" value="HTH_18"/>
    <property type="match status" value="1"/>
</dbReference>
<dbReference type="Proteomes" id="UP000318815">
    <property type="component" value="Unassembled WGS sequence"/>
</dbReference>
<dbReference type="PROSITE" id="PS01124">
    <property type="entry name" value="HTH_ARAC_FAMILY_2"/>
    <property type="match status" value="1"/>
</dbReference>
<evidence type="ECO:0000313" key="6">
    <source>
        <dbReference type="Proteomes" id="UP000318815"/>
    </source>
</evidence>
<dbReference type="PANTHER" id="PTHR46796:SF13">
    <property type="entry name" value="HTH-TYPE TRANSCRIPTIONAL ACTIVATOR RHAS"/>
    <property type="match status" value="1"/>
</dbReference>
<evidence type="ECO:0000256" key="1">
    <source>
        <dbReference type="ARBA" id="ARBA00023015"/>
    </source>
</evidence>
<proteinExistence type="predicted"/>
<dbReference type="InterPro" id="IPR050204">
    <property type="entry name" value="AraC_XylS_family_regulators"/>
</dbReference>
<dbReference type="SMART" id="SM00342">
    <property type="entry name" value="HTH_ARAC"/>
    <property type="match status" value="1"/>
</dbReference>
<evidence type="ECO:0000256" key="2">
    <source>
        <dbReference type="ARBA" id="ARBA00023125"/>
    </source>
</evidence>
<dbReference type="InterPro" id="IPR018060">
    <property type="entry name" value="HTH_AraC"/>
</dbReference>
<evidence type="ECO:0000256" key="3">
    <source>
        <dbReference type="ARBA" id="ARBA00023163"/>
    </source>
</evidence>
<dbReference type="EMBL" id="VOHS01000012">
    <property type="protein sequence ID" value="TWV99838.1"/>
    <property type="molecule type" value="Genomic_DNA"/>
</dbReference>
<organism evidence="5 6">
    <name type="scientific">Chitinophaga pinensis</name>
    <dbReference type="NCBI Taxonomy" id="79329"/>
    <lineage>
        <taxon>Bacteria</taxon>
        <taxon>Pseudomonadati</taxon>
        <taxon>Bacteroidota</taxon>
        <taxon>Chitinophagia</taxon>
        <taxon>Chitinophagales</taxon>
        <taxon>Chitinophagaceae</taxon>
        <taxon>Chitinophaga</taxon>
    </lineage>
</organism>
<gene>
    <name evidence="5" type="ORF">FEF09_14135</name>
</gene>
<dbReference type="Pfam" id="PF20240">
    <property type="entry name" value="DUF6597"/>
    <property type="match status" value="1"/>
</dbReference>
<dbReference type="OrthoDB" id="655946at2"/>
<keyword evidence="1" id="KW-0805">Transcription regulation</keyword>
<dbReference type="Gene3D" id="1.10.10.60">
    <property type="entry name" value="Homeodomain-like"/>
    <property type="match status" value="1"/>
</dbReference>
<dbReference type="AlphaFoldDB" id="A0A5C6LVV0"/>
<dbReference type="InterPro" id="IPR046532">
    <property type="entry name" value="DUF6597"/>
</dbReference>
<protein>
    <submittedName>
        <fullName evidence="5">AraC family transcriptional regulator</fullName>
    </submittedName>
</protein>
<dbReference type="GO" id="GO:0003700">
    <property type="term" value="F:DNA-binding transcription factor activity"/>
    <property type="evidence" value="ECO:0007669"/>
    <property type="project" value="InterPro"/>
</dbReference>
<reference evidence="5 6" key="1">
    <citation type="submission" date="2019-08" db="EMBL/GenBank/DDBJ databases">
        <title>Whole genome sequencing of chitin degrading bacteria Chitinophaga pinensis YS16.</title>
        <authorList>
            <person name="Singh R.P."/>
            <person name="Manchanda G."/>
            <person name="Maurya I.K."/>
            <person name="Joshi N.K."/>
            <person name="Srivastava A.K."/>
        </authorList>
    </citation>
    <scope>NUCLEOTIDE SEQUENCE [LARGE SCALE GENOMIC DNA]</scope>
    <source>
        <strain evidence="5 6">YS-16</strain>
    </source>
</reference>
<dbReference type="GO" id="GO:0043565">
    <property type="term" value="F:sequence-specific DNA binding"/>
    <property type="evidence" value="ECO:0007669"/>
    <property type="project" value="InterPro"/>
</dbReference>